<organism evidence="3 4">
    <name type="scientific">Pendulispora albinea</name>
    <dbReference type="NCBI Taxonomy" id="2741071"/>
    <lineage>
        <taxon>Bacteria</taxon>
        <taxon>Pseudomonadati</taxon>
        <taxon>Myxococcota</taxon>
        <taxon>Myxococcia</taxon>
        <taxon>Myxococcales</taxon>
        <taxon>Sorangiineae</taxon>
        <taxon>Pendulisporaceae</taxon>
        <taxon>Pendulispora</taxon>
    </lineage>
</organism>
<keyword evidence="1" id="KW-0378">Hydrolase</keyword>
<protein>
    <submittedName>
        <fullName evidence="3">S9 family peptidase</fullName>
    </submittedName>
</protein>
<gene>
    <name evidence="3" type="ORF">LZC94_01175</name>
</gene>
<evidence type="ECO:0000313" key="3">
    <source>
        <dbReference type="EMBL" id="WXB15891.1"/>
    </source>
</evidence>
<dbReference type="InterPro" id="IPR001375">
    <property type="entry name" value="Peptidase_S9_cat"/>
</dbReference>
<dbReference type="Gene3D" id="3.40.50.1820">
    <property type="entry name" value="alpha/beta hydrolase"/>
    <property type="match status" value="1"/>
</dbReference>
<keyword evidence="4" id="KW-1185">Reference proteome</keyword>
<dbReference type="PANTHER" id="PTHR42776">
    <property type="entry name" value="SERINE PEPTIDASE S9 FAMILY MEMBER"/>
    <property type="match status" value="1"/>
</dbReference>
<dbReference type="InterPro" id="IPR029058">
    <property type="entry name" value="AB_hydrolase_fold"/>
</dbReference>
<dbReference type="RefSeq" id="WP_394825525.1">
    <property type="nucleotide sequence ID" value="NZ_CP089984.1"/>
</dbReference>
<dbReference type="PRINTS" id="PR00862">
    <property type="entry name" value="PROLIGOPTASE"/>
</dbReference>
<accession>A0ABZ2LY77</accession>
<proteinExistence type="predicted"/>
<evidence type="ECO:0000256" key="1">
    <source>
        <dbReference type="ARBA" id="ARBA00022801"/>
    </source>
</evidence>
<dbReference type="SUPFAM" id="SSF53474">
    <property type="entry name" value="alpha/beta-Hydrolases"/>
    <property type="match status" value="1"/>
</dbReference>
<dbReference type="EMBL" id="CP089984">
    <property type="protein sequence ID" value="WXB15891.1"/>
    <property type="molecule type" value="Genomic_DNA"/>
</dbReference>
<dbReference type="Pfam" id="PF00326">
    <property type="entry name" value="Peptidase_S9"/>
    <property type="match status" value="1"/>
</dbReference>
<dbReference type="InterPro" id="IPR002470">
    <property type="entry name" value="Peptidase_S9A"/>
</dbReference>
<reference evidence="3 4" key="1">
    <citation type="submission" date="2021-12" db="EMBL/GenBank/DDBJ databases">
        <title>Discovery of the Pendulisporaceae a myxobacterial family with distinct sporulation behavior and unique specialized metabolism.</title>
        <authorList>
            <person name="Garcia R."/>
            <person name="Popoff A."/>
            <person name="Bader C.D."/>
            <person name="Loehr J."/>
            <person name="Walesch S."/>
            <person name="Walt C."/>
            <person name="Boldt J."/>
            <person name="Bunk B."/>
            <person name="Haeckl F.J.F.P.J."/>
            <person name="Gunesch A.P."/>
            <person name="Birkelbach J."/>
            <person name="Nuebel U."/>
            <person name="Pietschmann T."/>
            <person name="Bach T."/>
            <person name="Mueller R."/>
        </authorList>
    </citation>
    <scope>NUCLEOTIDE SEQUENCE [LARGE SCALE GENOMIC DNA]</scope>
    <source>
        <strain evidence="3 4">MSr11954</strain>
    </source>
</reference>
<dbReference type="Proteomes" id="UP001370348">
    <property type="component" value="Chromosome"/>
</dbReference>
<feature type="domain" description="Peptidase S9 prolyl oligopeptidase catalytic" evidence="2">
    <location>
        <begin position="399"/>
        <end position="607"/>
    </location>
</feature>
<dbReference type="SUPFAM" id="SSF82171">
    <property type="entry name" value="DPP6 N-terminal domain-like"/>
    <property type="match status" value="1"/>
</dbReference>
<name>A0ABZ2LY77_9BACT</name>
<dbReference type="Gene3D" id="2.120.10.30">
    <property type="entry name" value="TolB, C-terminal domain"/>
    <property type="match status" value="1"/>
</dbReference>
<dbReference type="InterPro" id="IPR011042">
    <property type="entry name" value="6-blade_b-propeller_TolB-like"/>
</dbReference>
<sequence length="612" mass="66912">MFSQLLALPTAWSPRFSTCGGFLYFIGPGPLGAALYRTRLDGGGDGATPEPLVADSRVVSFIVAPGAAPRLVYAVDAEGDENTVLWCLDVDSGARRCLTASSPRTVSVLERGCWHPERLAFSFESNRRSADLFDVFVGDLEGNARCVFENDEPGYILKTLFAHAGQTLFVLRACFSGVAGTRKDQLLSVDLTSGAIADVTPPGGGCFFSLRWRSAHDTLLVLTDQGDDYVYLAEVDPRSRSLRTLAKEPFDISMVEVSPAGSECVFVVDAAGRSILKRLDLSSDERVPERLLDAVGVIDGAESELAFSANGHRLAFAYESARRPRGPCVVELHTGEVKRVGDPFAASPDLGSRLIEPTLISIRSFDGLAMSGWFYEPRGSERFPVVVHVHGGPEAQSVPSFDPRIQAWLDAGYGVLAPNVRGSTGFGKHFEHLDDGELRMDAVRDVGEFARRLKDHPRVDPTRLVVHGASYGGFVVLSTMIQEPHLWAAGVCISGISNFLTFLERTAGYRRASREAKYGSLQRDRDFLRSISPIEAIHRISRPLMLVHGRNDPRVPVGETVQVAERLRAAGVEPELMLVEGEGHRIVRPENRIMIARRISQFLTKALARPQA</sequence>
<evidence type="ECO:0000313" key="4">
    <source>
        <dbReference type="Proteomes" id="UP001370348"/>
    </source>
</evidence>
<evidence type="ECO:0000259" key="2">
    <source>
        <dbReference type="Pfam" id="PF00326"/>
    </source>
</evidence>
<dbReference type="PANTHER" id="PTHR42776:SF27">
    <property type="entry name" value="DIPEPTIDYL PEPTIDASE FAMILY MEMBER 6"/>
    <property type="match status" value="1"/>
</dbReference>